<dbReference type="SMART" id="SM01057">
    <property type="entry name" value="Carb_anhydrase"/>
    <property type="match status" value="1"/>
</dbReference>
<dbReference type="Pfam" id="PF00194">
    <property type="entry name" value="Carb_anhydrase"/>
    <property type="match status" value="1"/>
</dbReference>
<feature type="domain" description="Alpha-carbonic anhydrase" evidence="2">
    <location>
        <begin position="51"/>
        <end position="289"/>
    </location>
</feature>
<evidence type="ECO:0000256" key="1">
    <source>
        <dbReference type="SAM" id="SignalP"/>
    </source>
</evidence>
<sequence length="289" mass="32758">MLAYFVPLAAFLPAILACPDHSNSASNAIYKRQDVPDTGNGQWTTRNSSSRDWAYEASYDWGRISPDYELCQTGTQQSPINLNTAVLGNKVHTPYFTGYKGAWAGQYFNWGYGSAFSLDHPEGDYSQLPSMEFDNQTVYMVGWHIHAPGDHRIDGELTRAELHLVHVDAEGHEKAVLGFMMDPTGGLDDTTYNSSFIDQLPSPMLHFNETNRQLAMEMRFDLALDEVNGFDDFWTYKGSLTSPPCHEGLRWFVARDRMLTSVPQMREILRVSTFSAREIQQEWLHGVNV</sequence>
<dbReference type="SUPFAM" id="SSF51069">
    <property type="entry name" value="Carbonic anhydrase"/>
    <property type="match status" value="1"/>
</dbReference>
<accession>A0AA40D3Z1</accession>
<dbReference type="EMBL" id="JAUJDW010000014">
    <property type="protein sequence ID" value="KAK0659419.1"/>
    <property type="molecule type" value="Genomic_DNA"/>
</dbReference>
<dbReference type="GO" id="GO:0008270">
    <property type="term" value="F:zinc ion binding"/>
    <property type="evidence" value="ECO:0007669"/>
    <property type="project" value="InterPro"/>
</dbReference>
<dbReference type="InterPro" id="IPR023561">
    <property type="entry name" value="Carbonic_anhydrase_a-class"/>
</dbReference>
<comment type="caution">
    <text evidence="3">The sequence shown here is derived from an EMBL/GenBank/DDBJ whole genome shotgun (WGS) entry which is preliminary data.</text>
</comment>
<organism evidence="3 4">
    <name type="scientific">Lasiodiplodia hormozganensis</name>
    <dbReference type="NCBI Taxonomy" id="869390"/>
    <lineage>
        <taxon>Eukaryota</taxon>
        <taxon>Fungi</taxon>
        <taxon>Dikarya</taxon>
        <taxon>Ascomycota</taxon>
        <taxon>Pezizomycotina</taxon>
        <taxon>Dothideomycetes</taxon>
        <taxon>Dothideomycetes incertae sedis</taxon>
        <taxon>Botryosphaeriales</taxon>
        <taxon>Botryosphaeriaceae</taxon>
        <taxon>Lasiodiplodia</taxon>
    </lineage>
</organism>
<keyword evidence="4" id="KW-1185">Reference proteome</keyword>
<feature type="chain" id="PRO_5041204132" evidence="1">
    <location>
        <begin position="18"/>
        <end position="289"/>
    </location>
</feature>
<dbReference type="Gene3D" id="3.10.200.10">
    <property type="entry name" value="Alpha carbonic anhydrase"/>
    <property type="match status" value="1"/>
</dbReference>
<evidence type="ECO:0000313" key="3">
    <source>
        <dbReference type="EMBL" id="KAK0659419.1"/>
    </source>
</evidence>
<dbReference type="PANTHER" id="PTHR18952">
    <property type="entry name" value="CARBONIC ANHYDRASE"/>
    <property type="match status" value="1"/>
</dbReference>
<dbReference type="InterPro" id="IPR041891">
    <property type="entry name" value="Alpha_CA_prokaryot-like"/>
</dbReference>
<dbReference type="InterPro" id="IPR001148">
    <property type="entry name" value="CA_dom"/>
</dbReference>
<dbReference type="InterPro" id="IPR036398">
    <property type="entry name" value="CA_dom_sf"/>
</dbReference>
<dbReference type="PROSITE" id="PS51144">
    <property type="entry name" value="ALPHA_CA_2"/>
    <property type="match status" value="1"/>
</dbReference>
<gene>
    <name evidence="3" type="primary">ecaA</name>
    <name evidence="3" type="ORF">DIS24_g4130</name>
</gene>
<proteinExistence type="predicted"/>
<dbReference type="CDD" id="cd03124">
    <property type="entry name" value="alpha_CA_prokaryotic_like"/>
    <property type="match status" value="1"/>
</dbReference>
<dbReference type="Proteomes" id="UP001175001">
    <property type="component" value="Unassembled WGS sequence"/>
</dbReference>
<evidence type="ECO:0000313" key="4">
    <source>
        <dbReference type="Proteomes" id="UP001175001"/>
    </source>
</evidence>
<name>A0AA40D3Z1_9PEZI</name>
<keyword evidence="1" id="KW-0732">Signal</keyword>
<dbReference type="GO" id="GO:0004089">
    <property type="term" value="F:carbonate dehydratase activity"/>
    <property type="evidence" value="ECO:0007669"/>
    <property type="project" value="InterPro"/>
</dbReference>
<feature type="signal peptide" evidence="1">
    <location>
        <begin position="1"/>
        <end position="17"/>
    </location>
</feature>
<reference evidence="3" key="1">
    <citation type="submission" date="2023-06" db="EMBL/GenBank/DDBJ databases">
        <title>Multi-omics analyses reveal the molecular pathogenesis toolkit of Lasiodiplodia hormozganensis, a cross-kingdom pathogen.</title>
        <authorList>
            <person name="Felix C."/>
            <person name="Meneses R."/>
            <person name="Goncalves M.F.M."/>
            <person name="Tilleman L."/>
            <person name="Duarte A.S."/>
            <person name="Jorrin-Novo J.V."/>
            <person name="Van De Peer Y."/>
            <person name="Deforce D."/>
            <person name="Van Nieuwerburgh F."/>
            <person name="Esteves A.C."/>
            <person name="Alves A."/>
        </authorList>
    </citation>
    <scope>NUCLEOTIDE SEQUENCE</scope>
    <source>
        <strain evidence="3">CBS 339.90</strain>
    </source>
</reference>
<protein>
    <submittedName>
        <fullName evidence="3">Carbonic anhydrase</fullName>
    </submittedName>
</protein>
<dbReference type="AlphaFoldDB" id="A0AA40D3Z1"/>
<dbReference type="PANTHER" id="PTHR18952:SF274">
    <property type="entry name" value="ALPHA-CARBONIC ANHYDRASE DOMAIN-CONTAINING PROTEIN"/>
    <property type="match status" value="1"/>
</dbReference>
<evidence type="ECO:0000259" key="2">
    <source>
        <dbReference type="PROSITE" id="PS51144"/>
    </source>
</evidence>